<protein>
    <submittedName>
        <fullName evidence="1">Uncharacterized protein</fullName>
    </submittedName>
</protein>
<dbReference type="EMBL" id="GBXM01043636">
    <property type="protein sequence ID" value="JAH64941.1"/>
    <property type="molecule type" value="Transcribed_RNA"/>
</dbReference>
<organism evidence="1">
    <name type="scientific">Anguilla anguilla</name>
    <name type="common">European freshwater eel</name>
    <name type="synonym">Muraena anguilla</name>
    <dbReference type="NCBI Taxonomy" id="7936"/>
    <lineage>
        <taxon>Eukaryota</taxon>
        <taxon>Metazoa</taxon>
        <taxon>Chordata</taxon>
        <taxon>Craniata</taxon>
        <taxon>Vertebrata</taxon>
        <taxon>Euteleostomi</taxon>
        <taxon>Actinopterygii</taxon>
        <taxon>Neopterygii</taxon>
        <taxon>Teleostei</taxon>
        <taxon>Anguilliformes</taxon>
        <taxon>Anguillidae</taxon>
        <taxon>Anguilla</taxon>
    </lineage>
</organism>
<proteinExistence type="predicted"/>
<evidence type="ECO:0000313" key="1">
    <source>
        <dbReference type="EMBL" id="JAH64941.1"/>
    </source>
</evidence>
<sequence length="26" mass="2865">MPESRALLTLFSTGSSRTFHQVPQAC</sequence>
<dbReference type="AlphaFoldDB" id="A0A0E9UGU3"/>
<accession>A0A0E9UGU3</accession>
<reference evidence="1" key="1">
    <citation type="submission" date="2014-11" db="EMBL/GenBank/DDBJ databases">
        <authorList>
            <person name="Amaro Gonzalez C."/>
        </authorList>
    </citation>
    <scope>NUCLEOTIDE SEQUENCE</scope>
</reference>
<name>A0A0E9UGU3_ANGAN</name>
<reference evidence="1" key="2">
    <citation type="journal article" date="2015" name="Fish Shellfish Immunol.">
        <title>Early steps in the European eel (Anguilla anguilla)-Vibrio vulnificus interaction in the gills: Role of the RtxA13 toxin.</title>
        <authorList>
            <person name="Callol A."/>
            <person name="Pajuelo D."/>
            <person name="Ebbesson L."/>
            <person name="Teles M."/>
            <person name="MacKenzie S."/>
            <person name="Amaro C."/>
        </authorList>
    </citation>
    <scope>NUCLEOTIDE SEQUENCE</scope>
</reference>